<feature type="region of interest" description="Disordered" evidence="1">
    <location>
        <begin position="94"/>
        <end position="131"/>
    </location>
</feature>
<comment type="caution">
    <text evidence="2">The sequence shown here is derived from an EMBL/GenBank/DDBJ whole genome shotgun (WGS) entry which is preliminary data.</text>
</comment>
<sequence length="131" mass="13995">MTIMSPTCSSSSSSKAGAGGKRPEAVRRHASASEIRGFTPQEQDELLLGGEKVMVVPPVRSSSQGQIRFRKRRGTPVPMDLGKLRSQLAALTTRARSSPSASSLPSVQELTPADDDEDHLENPCIAIADHD</sequence>
<accession>A0A2R5GJC9</accession>
<evidence type="ECO:0000256" key="1">
    <source>
        <dbReference type="SAM" id="MobiDB-lite"/>
    </source>
</evidence>
<keyword evidence="3" id="KW-1185">Reference proteome</keyword>
<evidence type="ECO:0000313" key="2">
    <source>
        <dbReference type="EMBL" id="GBG30987.1"/>
    </source>
</evidence>
<dbReference type="AlphaFoldDB" id="A0A2R5GJC9"/>
<dbReference type="Proteomes" id="UP000241890">
    <property type="component" value="Unassembled WGS sequence"/>
</dbReference>
<feature type="region of interest" description="Disordered" evidence="1">
    <location>
        <begin position="1"/>
        <end position="39"/>
    </location>
</feature>
<organism evidence="2 3">
    <name type="scientific">Hondaea fermentalgiana</name>
    <dbReference type="NCBI Taxonomy" id="2315210"/>
    <lineage>
        <taxon>Eukaryota</taxon>
        <taxon>Sar</taxon>
        <taxon>Stramenopiles</taxon>
        <taxon>Bigyra</taxon>
        <taxon>Labyrinthulomycetes</taxon>
        <taxon>Thraustochytrida</taxon>
        <taxon>Thraustochytriidae</taxon>
        <taxon>Hondaea</taxon>
    </lineage>
</organism>
<protein>
    <submittedName>
        <fullName evidence="2">Uncharacterized protein</fullName>
    </submittedName>
</protein>
<reference evidence="2 3" key="1">
    <citation type="submission" date="2017-12" db="EMBL/GenBank/DDBJ databases">
        <title>Sequencing, de novo assembly and annotation of complete genome of a new Thraustochytrid species, strain FCC1311.</title>
        <authorList>
            <person name="Sedici K."/>
            <person name="Godart F."/>
            <person name="Aiese Cigliano R."/>
            <person name="Sanseverino W."/>
            <person name="Barakat M."/>
            <person name="Ortet P."/>
            <person name="Marechal E."/>
            <person name="Cagnac O."/>
            <person name="Amato A."/>
        </authorList>
    </citation>
    <scope>NUCLEOTIDE SEQUENCE [LARGE SCALE GENOMIC DNA]</scope>
</reference>
<feature type="compositionally biased region" description="Low complexity" evidence="1">
    <location>
        <begin position="94"/>
        <end position="106"/>
    </location>
</feature>
<evidence type="ECO:0000313" key="3">
    <source>
        <dbReference type="Proteomes" id="UP000241890"/>
    </source>
</evidence>
<name>A0A2R5GJC9_9STRA</name>
<dbReference type="InParanoid" id="A0A2R5GJC9"/>
<proteinExistence type="predicted"/>
<gene>
    <name evidence="2" type="ORF">FCC1311_072082</name>
</gene>
<dbReference type="EMBL" id="BEYU01000087">
    <property type="protein sequence ID" value="GBG30987.1"/>
    <property type="molecule type" value="Genomic_DNA"/>
</dbReference>